<dbReference type="GO" id="GO:0061630">
    <property type="term" value="F:ubiquitin protein ligase activity"/>
    <property type="evidence" value="ECO:0007669"/>
    <property type="project" value="UniProtKB-UniRule"/>
</dbReference>
<dbReference type="PANTHER" id="PTHR22849:SF6">
    <property type="entry name" value="U-BOX DOMAIN-CONTAINING PROTEIN"/>
    <property type="match status" value="1"/>
</dbReference>
<dbReference type="SUPFAM" id="SSF48371">
    <property type="entry name" value="ARM repeat"/>
    <property type="match status" value="1"/>
</dbReference>
<protein>
    <recommendedName>
        <fullName evidence="5 6">U-box domain-containing protein</fullName>
        <ecNumber evidence="5">2.3.2.27</ecNumber>
    </recommendedName>
    <alternativeName>
        <fullName evidence="5">RING-type E3 ubiquitin transferase PUB</fullName>
    </alternativeName>
</protein>
<comment type="pathway">
    <text evidence="2 5">Protein modification; protein ubiquitination.</text>
</comment>
<accession>A0ABC8RLM7</accession>
<dbReference type="Proteomes" id="UP001642360">
    <property type="component" value="Unassembled WGS sequence"/>
</dbReference>
<name>A0ABC8RLM7_9AQUA</name>
<evidence type="ECO:0000256" key="1">
    <source>
        <dbReference type="ARBA" id="ARBA00000900"/>
    </source>
</evidence>
<dbReference type="InterPro" id="IPR045210">
    <property type="entry name" value="RING-Ubox_PUB"/>
</dbReference>
<gene>
    <name evidence="7" type="ORF">ILEXP_LOCUS11295</name>
</gene>
<organism evidence="7 8">
    <name type="scientific">Ilex paraguariensis</name>
    <name type="common">yerba mate</name>
    <dbReference type="NCBI Taxonomy" id="185542"/>
    <lineage>
        <taxon>Eukaryota</taxon>
        <taxon>Viridiplantae</taxon>
        <taxon>Streptophyta</taxon>
        <taxon>Embryophyta</taxon>
        <taxon>Tracheophyta</taxon>
        <taxon>Spermatophyta</taxon>
        <taxon>Magnoliopsida</taxon>
        <taxon>eudicotyledons</taxon>
        <taxon>Gunneridae</taxon>
        <taxon>Pentapetalae</taxon>
        <taxon>asterids</taxon>
        <taxon>campanulids</taxon>
        <taxon>Aquifoliales</taxon>
        <taxon>Aquifoliaceae</taxon>
        <taxon>Ilex</taxon>
    </lineage>
</organism>
<dbReference type="InterPro" id="IPR013083">
    <property type="entry name" value="Znf_RING/FYVE/PHD"/>
</dbReference>
<dbReference type="SUPFAM" id="SSF57850">
    <property type="entry name" value="RING/U-box"/>
    <property type="match status" value="1"/>
</dbReference>
<comment type="caution">
    <text evidence="7">The sequence shown here is derived from an EMBL/GenBank/DDBJ whole genome shotgun (WGS) entry which is preliminary data.</text>
</comment>
<dbReference type="Pfam" id="PF04564">
    <property type="entry name" value="U-box"/>
    <property type="match status" value="1"/>
</dbReference>
<keyword evidence="4 5" id="KW-0833">Ubl conjugation pathway</keyword>
<comment type="function">
    <text evidence="5">Functions as an E3 ubiquitin ligase.</text>
</comment>
<dbReference type="Gene3D" id="3.30.40.10">
    <property type="entry name" value="Zinc/RING finger domain, C3HC4 (zinc finger)"/>
    <property type="match status" value="1"/>
</dbReference>
<dbReference type="Pfam" id="PF25598">
    <property type="entry name" value="ARM_PUB"/>
    <property type="match status" value="1"/>
</dbReference>
<dbReference type="EMBL" id="CAUOFW020001314">
    <property type="protein sequence ID" value="CAK9143578.1"/>
    <property type="molecule type" value="Genomic_DNA"/>
</dbReference>
<dbReference type="InterPro" id="IPR058678">
    <property type="entry name" value="ARM_PUB"/>
</dbReference>
<dbReference type="GO" id="GO:0016567">
    <property type="term" value="P:protein ubiquitination"/>
    <property type="evidence" value="ECO:0007669"/>
    <property type="project" value="UniProtKB-UniRule"/>
</dbReference>
<reference evidence="7 8" key="1">
    <citation type="submission" date="2024-02" db="EMBL/GenBank/DDBJ databases">
        <authorList>
            <person name="Vignale AGUSTIN F."/>
            <person name="Sosa J E."/>
            <person name="Modenutti C."/>
        </authorList>
    </citation>
    <scope>NUCLEOTIDE SEQUENCE [LARGE SCALE GENOMIC DNA]</scope>
</reference>
<dbReference type="SMART" id="SM00504">
    <property type="entry name" value="Ubox"/>
    <property type="match status" value="1"/>
</dbReference>
<dbReference type="Gene3D" id="1.25.10.10">
    <property type="entry name" value="Leucine-rich Repeat Variant"/>
    <property type="match status" value="1"/>
</dbReference>
<dbReference type="InterPro" id="IPR003613">
    <property type="entry name" value="Ubox_domain"/>
</dbReference>
<dbReference type="EC" id="2.3.2.27" evidence="5"/>
<evidence type="ECO:0000256" key="5">
    <source>
        <dbReference type="RuleBase" id="RU369093"/>
    </source>
</evidence>
<feature type="domain" description="U-box" evidence="6">
    <location>
        <begin position="63"/>
        <end position="137"/>
    </location>
</feature>
<keyword evidence="8" id="KW-1185">Reference proteome</keyword>
<keyword evidence="3 5" id="KW-0808">Transferase</keyword>
<evidence type="ECO:0000256" key="3">
    <source>
        <dbReference type="ARBA" id="ARBA00022679"/>
    </source>
</evidence>
<sequence length="509" mass="55914">MPMYQPLSRKRDAFEEGGGGHVLDLETAVKDGILGGGGGVVHGGATGVKFNLKKMIEELDSVDIPSVFICPISLEPMQDPVTLCTGQTYEKSNILKWFSLGHFTCPTTMQELWDDSVTPNTTLYQLIYSWFSQSYSAMKKRSEDVQGRALELLETLKKVKGQARVQALKELKQIVTAHNSAKTTVVNNGGFGLISSLLGPFTTHAVGSEAIGILVNLDLNSDSRTNLMQPTKISLMVDILNEGSIDTKINCTKLMEKLMEGKDFKSEIVSSLSLLVGLMRLVKDKRHPNGVLAGLRLLKMICSHEAVKHSVVSIGAVPQLVELLPNLNAECLELALYILELLSTLPEGRLALKDCPRTIPNVVKLLMKVSENCNQFALSILWAVCKLAPEECAALAVDAGLAAKLLMVIQSGCNPVLKQRAAELLKLCSLNYTATVFISKLDTGTEELAGNNSRQRKIELWRKKLFMLPKSFSYAYSETGVISGFIEEAAKMRHRLKLMSLLANRFETL</sequence>
<dbReference type="InterPro" id="IPR016024">
    <property type="entry name" value="ARM-type_fold"/>
</dbReference>
<proteinExistence type="predicted"/>
<comment type="catalytic activity">
    <reaction evidence="1 5">
        <text>S-ubiquitinyl-[E2 ubiquitin-conjugating enzyme]-L-cysteine + [acceptor protein]-L-lysine = [E2 ubiquitin-conjugating enzyme]-L-cysteine + N(6)-ubiquitinyl-[acceptor protein]-L-lysine.</text>
        <dbReference type="EC" id="2.3.2.27"/>
    </reaction>
</comment>
<dbReference type="CDD" id="cd16664">
    <property type="entry name" value="RING-Ubox_PUB"/>
    <property type="match status" value="1"/>
</dbReference>
<evidence type="ECO:0000256" key="4">
    <source>
        <dbReference type="ARBA" id="ARBA00022786"/>
    </source>
</evidence>
<evidence type="ECO:0000256" key="2">
    <source>
        <dbReference type="ARBA" id="ARBA00004906"/>
    </source>
</evidence>
<dbReference type="InterPro" id="IPR011989">
    <property type="entry name" value="ARM-like"/>
</dbReference>
<evidence type="ECO:0000313" key="7">
    <source>
        <dbReference type="EMBL" id="CAK9143578.1"/>
    </source>
</evidence>
<dbReference type="AlphaFoldDB" id="A0ABC8RLM7"/>
<dbReference type="InterPro" id="IPR045185">
    <property type="entry name" value="PUB22/23/24-like"/>
</dbReference>
<evidence type="ECO:0000313" key="8">
    <source>
        <dbReference type="Proteomes" id="UP001642360"/>
    </source>
</evidence>
<dbReference type="PANTHER" id="PTHR22849">
    <property type="entry name" value="WDSAM1 PROTEIN"/>
    <property type="match status" value="1"/>
</dbReference>
<evidence type="ECO:0000259" key="6">
    <source>
        <dbReference type="PROSITE" id="PS51698"/>
    </source>
</evidence>
<dbReference type="PROSITE" id="PS51698">
    <property type="entry name" value="U_BOX"/>
    <property type="match status" value="1"/>
</dbReference>